<comment type="caution">
    <text evidence="3">The sequence shown here is derived from an EMBL/GenBank/DDBJ whole genome shotgun (WGS) entry which is preliminary data.</text>
</comment>
<gene>
    <name evidence="3" type="ORF">IAC54_00540</name>
</gene>
<dbReference type="GO" id="GO:0005975">
    <property type="term" value="P:carbohydrate metabolic process"/>
    <property type="evidence" value="ECO:0007669"/>
    <property type="project" value="UniProtKB-ARBA"/>
</dbReference>
<dbReference type="GO" id="GO:0033925">
    <property type="term" value="F:mannosyl-glycoprotein endo-beta-N-acetylglucosaminidase activity"/>
    <property type="evidence" value="ECO:0007669"/>
    <property type="project" value="InterPro"/>
</dbReference>
<proteinExistence type="predicted"/>
<keyword evidence="1" id="KW-0732">Signal</keyword>
<dbReference type="EMBL" id="JADIMW010000004">
    <property type="protein sequence ID" value="MBO8437373.1"/>
    <property type="molecule type" value="Genomic_DNA"/>
</dbReference>
<dbReference type="InterPro" id="IPR032979">
    <property type="entry name" value="ENGase"/>
</dbReference>
<feature type="signal peptide" evidence="1">
    <location>
        <begin position="1"/>
        <end position="19"/>
    </location>
</feature>
<accession>A0A9D9E1A9</accession>
<dbReference type="Gene3D" id="3.20.20.80">
    <property type="entry name" value="Glycosidases"/>
    <property type="match status" value="1"/>
</dbReference>
<organism evidence="3 4">
    <name type="scientific">Candidatus Caccoplasma merdipullorum</name>
    <dbReference type="NCBI Taxonomy" id="2840718"/>
    <lineage>
        <taxon>Bacteria</taxon>
        <taxon>Pseudomonadati</taxon>
        <taxon>Bacteroidota</taxon>
        <taxon>Bacteroidia</taxon>
        <taxon>Bacteroidales</taxon>
        <taxon>Bacteroidaceae</taxon>
        <taxon>Bacteroidaceae incertae sedis</taxon>
        <taxon>Candidatus Caccoplasma</taxon>
    </lineage>
</organism>
<dbReference type="PANTHER" id="PTHR13246">
    <property type="entry name" value="ENDO BETA N-ACETYLGLUCOSAMINIDASE"/>
    <property type="match status" value="1"/>
</dbReference>
<dbReference type="Gene3D" id="2.60.120.200">
    <property type="match status" value="1"/>
</dbReference>
<protein>
    <submittedName>
        <fullName evidence="3">T9SS type A sorting domain-containing protein</fullName>
    </submittedName>
</protein>
<dbReference type="NCBIfam" id="TIGR04183">
    <property type="entry name" value="Por_Secre_tail"/>
    <property type="match status" value="1"/>
</dbReference>
<evidence type="ECO:0000313" key="3">
    <source>
        <dbReference type="EMBL" id="MBO8437373.1"/>
    </source>
</evidence>
<feature type="domain" description="Cytosolic endo-beta-N-acetylglucosaminidase TIM barrel" evidence="2">
    <location>
        <begin position="111"/>
        <end position="421"/>
    </location>
</feature>
<dbReference type="Gene3D" id="2.60.120.260">
    <property type="entry name" value="Galactose-binding domain-like"/>
    <property type="match status" value="1"/>
</dbReference>
<dbReference type="InterPro" id="IPR005201">
    <property type="entry name" value="TIM_ENGase"/>
</dbReference>
<dbReference type="AlphaFoldDB" id="A0A9D9E1A9"/>
<evidence type="ECO:0000256" key="1">
    <source>
        <dbReference type="SAM" id="SignalP"/>
    </source>
</evidence>
<evidence type="ECO:0000313" key="4">
    <source>
        <dbReference type="Proteomes" id="UP000823636"/>
    </source>
</evidence>
<reference evidence="3" key="2">
    <citation type="journal article" date="2021" name="PeerJ">
        <title>Extensive microbial diversity within the chicken gut microbiome revealed by metagenomics and culture.</title>
        <authorList>
            <person name="Gilroy R."/>
            <person name="Ravi A."/>
            <person name="Getino M."/>
            <person name="Pursley I."/>
            <person name="Horton D.L."/>
            <person name="Alikhan N.F."/>
            <person name="Baker D."/>
            <person name="Gharbi K."/>
            <person name="Hall N."/>
            <person name="Watson M."/>
            <person name="Adriaenssens E.M."/>
            <person name="Foster-Nyarko E."/>
            <person name="Jarju S."/>
            <person name="Secka A."/>
            <person name="Antonio M."/>
            <person name="Oren A."/>
            <person name="Chaudhuri R.R."/>
            <person name="La Ragione R."/>
            <person name="Hildebrand F."/>
            <person name="Pallen M.J."/>
        </authorList>
    </citation>
    <scope>NUCLEOTIDE SEQUENCE</scope>
    <source>
        <strain evidence="3">G3-4614</strain>
    </source>
</reference>
<feature type="chain" id="PRO_5039726107" evidence="1">
    <location>
        <begin position="20"/>
        <end position="1235"/>
    </location>
</feature>
<dbReference type="SUPFAM" id="SSF49899">
    <property type="entry name" value="Concanavalin A-like lectins/glucanases"/>
    <property type="match status" value="1"/>
</dbReference>
<dbReference type="InterPro" id="IPR026444">
    <property type="entry name" value="Secre_tail"/>
</dbReference>
<reference evidence="3" key="1">
    <citation type="submission" date="2020-10" db="EMBL/GenBank/DDBJ databases">
        <authorList>
            <person name="Gilroy R."/>
        </authorList>
    </citation>
    <scope>NUCLEOTIDE SEQUENCE</scope>
    <source>
        <strain evidence="3">G3-4614</strain>
    </source>
</reference>
<dbReference type="InterPro" id="IPR013320">
    <property type="entry name" value="ConA-like_dom_sf"/>
</dbReference>
<dbReference type="Pfam" id="PF03644">
    <property type="entry name" value="Glyco_hydro_85"/>
    <property type="match status" value="1"/>
</dbReference>
<name>A0A9D9E1A9_9BACT</name>
<dbReference type="Pfam" id="PF13385">
    <property type="entry name" value="Laminin_G_3"/>
    <property type="match status" value="1"/>
</dbReference>
<evidence type="ECO:0000259" key="2">
    <source>
        <dbReference type="Pfam" id="PF03644"/>
    </source>
</evidence>
<dbReference type="Proteomes" id="UP000823636">
    <property type="component" value="Unassembled WGS sequence"/>
</dbReference>
<dbReference type="PANTHER" id="PTHR13246:SF1">
    <property type="entry name" value="CYTOSOLIC ENDO-BETA-N-ACETYLGLUCOSAMINIDASE"/>
    <property type="match status" value="1"/>
</dbReference>
<sequence length="1235" mass="135759">MKRIFLLLSLTFACSVLMAQSLPSHENYVPLGAEGKAWYEAYNAWQPGTPLYNGLDEAENENFFISRVKPRDRFVYTATQVKEGLNPARKLLWWCPIGKSAWNAVPQYFFNAEVFSMWSYVDIYGNWTAPMVQVPGAFLDICHKNGVAASPVAAIPWAATPKINDGGNGSMIQAMVDGGYDKFLKYLNYYGIDGIGWNSEFYWTSMGSYMNNFKNLMGDCYTNAEAYGVPLFHNAWYSFTRNDGDIGDYSYLDSNCSEWFHYNSKPVSTVYFLNYNWSDSRLSSSQSVANGFSGRSSFDVFAGINYQSGSSVPFPALQNYDISVGFWGAHDMNMIYETRGENGSAPVQQQKTYQLISENSFTGSSYNPVNTPAVTTKITHTSTAKDFHGFSSFIVARSSLTCDDLANDPFVTYFNLGNGQFFNVEGERTFNNEWYNIGIQDYLPTWRWWWTKSFMGKNADDASEDMTAEFTWDDAWFGGSCLQISGQTDAAYLQLFKTKYTTANTGDKLLIRYKVVSGSGTMAWACTTEEKLTSTSDIEVSRTIATNASAGEEWQTVTTNIGGRNSLLVNNATLALIGLKFTNTTSDFKVLIGEIALTRGTTATPAAPVLASSKTLASNYKGVDLKVIFSMNSSKTAPVYNADVDTWYFKVYTQQEGCERVMCTATTSWAAYVVGAPYDTELGGNIRIGVSAVSLDGKSESSVTWGDWLSVPAADIVEGFSIDKPVIKANESFTIGFDDPNHGAATWVIKSASDNSQKYSNTATEFTTSLTEEGLYDLYVTINGQTEIYRGYIQVSPAEVGALPEIYTLTANGEEDNVTAEQNAAVNFVYTGRPNTDGTVSRGIALNEKPFGIPAAQLNWSNSTSFSLCFWFYVSRYNHGDNGTQLVNIRSSTDGWPQSDWGFIWSTIGSKGLYSLSLRQGTMNGGWLASTDFTFSSEAWYHVAIVSPYASSRDVLIYINGNLAGRLNDGAQRDVYSWLSTNAIMIGGSASGRAGLDGNIDEVQLYDRAISAEEVKASMQHQNTLPEGLIGYWDFETDAASDGKIYSTGTNTSLYAGMLENENNAYVVSNAPSFTVGVPFVSGSVFKIETLPSWTYKGATLTASEGDGESGSSSVYYPQPGTYSATLTLSNGWGSDSKTINYIEITDASGIEDVTIEEMRAFPNPFVNEVYVRFAEEGTYKVELYDTAGRLLGTNSVSVAAGEMVNIPVSGQPGMYFMKIYSDDTLLKAMSLIKK</sequence>